<evidence type="ECO:0000313" key="1">
    <source>
        <dbReference type="EMBL" id="KAG1825660.1"/>
    </source>
</evidence>
<dbReference type="RefSeq" id="XP_041198913.1">
    <property type="nucleotide sequence ID" value="XM_041341638.1"/>
</dbReference>
<dbReference type="AlphaFoldDB" id="A0A9P7EMQ2"/>
<gene>
    <name evidence="1" type="ORF">BJ212DRAFT_1509419</name>
</gene>
<accession>A0A9P7EMQ2</accession>
<keyword evidence="2" id="KW-1185">Reference proteome</keyword>
<reference evidence="1" key="1">
    <citation type="journal article" date="2020" name="New Phytol.">
        <title>Comparative genomics reveals dynamic genome evolution in host specialist ectomycorrhizal fungi.</title>
        <authorList>
            <person name="Lofgren L.A."/>
            <person name="Nguyen N.H."/>
            <person name="Vilgalys R."/>
            <person name="Ruytinx J."/>
            <person name="Liao H.L."/>
            <person name="Branco S."/>
            <person name="Kuo A."/>
            <person name="LaButti K."/>
            <person name="Lipzen A."/>
            <person name="Andreopoulos W."/>
            <person name="Pangilinan J."/>
            <person name="Riley R."/>
            <person name="Hundley H."/>
            <person name="Na H."/>
            <person name="Barry K."/>
            <person name="Grigoriev I.V."/>
            <person name="Stajich J.E."/>
            <person name="Kennedy P.G."/>
        </authorList>
    </citation>
    <scope>NUCLEOTIDE SEQUENCE</scope>
    <source>
        <strain evidence="1">MN1</strain>
    </source>
</reference>
<dbReference type="Proteomes" id="UP000807769">
    <property type="component" value="Unassembled WGS sequence"/>
</dbReference>
<dbReference type="GeneID" id="64635654"/>
<dbReference type="EMBL" id="JABBWG010000002">
    <property type="protein sequence ID" value="KAG1825660.1"/>
    <property type="molecule type" value="Genomic_DNA"/>
</dbReference>
<sequence>MPSQAVQAEPPSDTFPSRNCNAIFLDMDQDANNPGLSIAQVHIVFQLAPPQHSTAKLPDFLSHPLYVQPFHIITTPKDLEDTQLWKLERVYTPAMQLKTHTGFVIPIMEVTHTAGLVPVYGEKVDCSLTSATSQEHYDHFYLIHYMDKEILTNQSHPSITVNYTSWVLHSSIVGI</sequence>
<comment type="caution">
    <text evidence="1">The sequence shown here is derived from an EMBL/GenBank/DDBJ whole genome shotgun (WGS) entry which is preliminary data.</text>
</comment>
<dbReference type="OrthoDB" id="2650222at2759"/>
<organism evidence="1 2">
    <name type="scientific">Suillus subaureus</name>
    <dbReference type="NCBI Taxonomy" id="48587"/>
    <lineage>
        <taxon>Eukaryota</taxon>
        <taxon>Fungi</taxon>
        <taxon>Dikarya</taxon>
        <taxon>Basidiomycota</taxon>
        <taxon>Agaricomycotina</taxon>
        <taxon>Agaricomycetes</taxon>
        <taxon>Agaricomycetidae</taxon>
        <taxon>Boletales</taxon>
        <taxon>Suillineae</taxon>
        <taxon>Suillaceae</taxon>
        <taxon>Suillus</taxon>
    </lineage>
</organism>
<evidence type="ECO:0000313" key="2">
    <source>
        <dbReference type="Proteomes" id="UP000807769"/>
    </source>
</evidence>
<proteinExistence type="predicted"/>
<protein>
    <submittedName>
        <fullName evidence="1">Uncharacterized protein</fullName>
    </submittedName>
</protein>
<name>A0A9P7EMQ2_9AGAM</name>